<organism evidence="2 3">
    <name type="scientific">Fukomys damarensis</name>
    <name type="common">Damaraland mole rat</name>
    <name type="synonym">Cryptomys damarensis</name>
    <dbReference type="NCBI Taxonomy" id="885580"/>
    <lineage>
        <taxon>Eukaryota</taxon>
        <taxon>Metazoa</taxon>
        <taxon>Chordata</taxon>
        <taxon>Craniata</taxon>
        <taxon>Vertebrata</taxon>
        <taxon>Euteleostomi</taxon>
        <taxon>Mammalia</taxon>
        <taxon>Eutheria</taxon>
        <taxon>Euarchontoglires</taxon>
        <taxon>Glires</taxon>
        <taxon>Rodentia</taxon>
        <taxon>Hystricomorpha</taxon>
        <taxon>Bathyergidae</taxon>
        <taxon>Fukomys</taxon>
    </lineage>
</organism>
<evidence type="ECO:0000256" key="1">
    <source>
        <dbReference type="SAM" id="MobiDB-lite"/>
    </source>
</evidence>
<feature type="compositionally biased region" description="Pro residues" evidence="1">
    <location>
        <begin position="47"/>
        <end position="57"/>
    </location>
</feature>
<sequence>MNCVQRVQRERSCICATATSSESQQAAPSAGTEPATASRSERSDSASPPPARGPPWPRTAGTGTAGTPGHQKACHSWVLLDLRSHRPGNFRGKGLLLFHREGLAVRSPAGGAPAPLPQAHELAGPTGAAQAPGWNNEAGHISQKTGTLLGVPKCCVLFSDLGFE</sequence>
<feature type="compositionally biased region" description="Low complexity" evidence="1">
    <location>
        <begin position="16"/>
        <end position="38"/>
    </location>
</feature>
<evidence type="ECO:0000313" key="3">
    <source>
        <dbReference type="Proteomes" id="UP000028990"/>
    </source>
</evidence>
<dbReference type="EMBL" id="KN122569">
    <property type="protein sequence ID" value="KFO29726.1"/>
    <property type="molecule type" value="Genomic_DNA"/>
</dbReference>
<keyword evidence="3" id="KW-1185">Reference proteome</keyword>
<evidence type="ECO:0000313" key="2">
    <source>
        <dbReference type="EMBL" id="KFO29726.1"/>
    </source>
</evidence>
<feature type="region of interest" description="Disordered" evidence="1">
    <location>
        <begin position="16"/>
        <end position="71"/>
    </location>
</feature>
<accession>A0A091E3U5</accession>
<proteinExistence type="predicted"/>
<dbReference type="AlphaFoldDB" id="A0A091E3U5"/>
<protein>
    <submittedName>
        <fullName evidence="2">Uncharacterized protein</fullName>
    </submittedName>
</protein>
<dbReference type="Proteomes" id="UP000028990">
    <property type="component" value="Unassembled WGS sequence"/>
</dbReference>
<gene>
    <name evidence="2" type="ORF">H920_08881</name>
</gene>
<reference evidence="2 3" key="1">
    <citation type="submission" date="2013-11" db="EMBL/GenBank/DDBJ databases">
        <title>The Damaraland mole rat (Fukomys damarensis) genome and evolution of African mole rats.</title>
        <authorList>
            <person name="Gladyshev V.N."/>
            <person name="Fang X."/>
        </authorList>
    </citation>
    <scope>NUCLEOTIDE SEQUENCE [LARGE SCALE GENOMIC DNA]</scope>
    <source>
        <tissue evidence="2">Liver</tissue>
    </source>
</reference>
<name>A0A091E3U5_FUKDA</name>
<feature type="compositionally biased region" description="Low complexity" evidence="1">
    <location>
        <begin position="58"/>
        <end position="69"/>
    </location>
</feature>